<dbReference type="RefSeq" id="XP_001211830.1">
    <property type="nucleotide sequence ID" value="XM_001211830.1"/>
</dbReference>
<accession>Q0CUI2</accession>
<sequence>MNTSPFPIALLPQEIFEEVILYAAVDRGVKFSPQLLRNLRLVNKDFNRAGTRLLFRYFNATIGRGVSPTMPLYDLSKIVKAGHGHRIRKLIIGNLCPICTSSDEDVVDYVEGFGYYFPDIFQQLVGLQSLDIGLAKAFTALSTDTDHCDAYFYCAPRWHMVRNLRGA</sequence>
<dbReference type="GeneID" id="4317311"/>
<gene>
    <name evidence="1" type="ORF">ATEG_02652</name>
</gene>
<proteinExistence type="predicted"/>
<dbReference type="EMBL" id="CH476596">
    <property type="protein sequence ID" value="EAU37614.1"/>
    <property type="molecule type" value="Genomic_DNA"/>
</dbReference>
<dbReference type="AlphaFoldDB" id="Q0CUI2"/>
<reference evidence="2" key="1">
    <citation type="submission" date="2005-09" db="EMBL/GenBank/DDBJ databases">
        <title>Annotation of the Aspergillus terreus NIH2624 genome.</title>
        <authorList>
            <person name="Birren B.W."/>
            <person name="Lander E.S."/>
            <person name="Galagan J.E."/>
            <person name="Nusbaum C."/>
            <person name="Devon K."/>
            <person name="Henn M."/>
            <person name="Ma L.-J."/>
            <person name="Jaffe D.B."/>
            <person name="Butler J."/>
            <person name="Alvarez P."/>
            <person name="Gnerre S."/>
            <person name="Grabherr M."/>
            <person name="Kleber M."/>
            <person name="Mauceli E.W."/>
            <person name="Brockman W."/>
            <person name="Rounsley S."/>
            <person name="Young S.K."/>
            <person name="LaButti K."/>
            <person name="Pushparaj V."/>
            <person name="DeCaprio D."/>
            <person name="Crawford M."/>
            <person name="Koehrsen M."/>
            <person name="Engels R."/>
            <person name="Montgomery P."/>
            <person name="Pearson M."/>
            <person name="Howarth C."/>
            <person name="Larson L."/>
            <person name="Luoma S."/>
            <person name="White J."/>
            <person name="Alvarado L."/>
            <person name="Kodira C.D."/>
            <person name="Zeng Q."/>
            <person name="Oleary S."/>
            <person name="Yandava C."/>
            <person name="Denning D.W."/>
            <person name="Nierman W.C."/>
            <person name="Milne T."/>
            <person name="Madden K."/>
        </authorList>
    </citation>
    <scope>NUCLEOTIDE SEQUENCE [LARGE SCALE GENOMIC DNA]</scope>
    <source>
        <strain evidence="2">NIH 2624 / FGSC A1156</strain>
    </source>
</reference>
<evidence type="ECO:0000313" key="2">
    <source>
        <dbReference type="Proteomes" id="UP000007963"/>
    </source>
</evidence>
<protein>
    <recommendedName>
        <fullName evidence="3">F-box domain-containing protein</fullName>
    </recommendedName>
</protein>
<evidence type="ECO:0008006" key="3">
    <source>
        <dbReference type="Google" id="ProtNLM"/>
    </source>
</evidence>
<evidence type="ECO:0000313" key="1">
    <source>
        <dbReference type="EMBL" id="EAU37614.1"/>
    </source>
</evidence>
<dbReference type="VEuPathDB" id="FungiDB:ATEG_02652"/>
<organism evidence="1 2">
    <name type="scientific">Aspergillus terreus (strain NIH 2624 / FGSC A1156)</name>
    <dbReference type="NCBI Taxonomy" id="341663"/>
    <lineage>
        <taxon>Eukaryota</taxon>
        <taxon>Fungi</taxon>
        <taxon>Dikarya</taxon>
        <taxon>Ascomycota</taxon>
        <taxon>Pezizomycotina</taxon>
        <taxon>Eurotiomycetes</taxon>
        <taxon>Eurotiomycetidae</taxon>
        <taxon>Eurotiales</taxon>
        <taxon>Aspergillaceae</taxon>
        <taxon>Aspergillus</taxon>
        <taxon>Aspergillus subgen. Circumdati</taxon>
    </lineage>
</organism>
<dbReference type="Proteomes" id="UP000007963">
    <property type="component" value="Unassembled WGS sequence"/>
</dbReference>
<name>Q0CUI2_ASPTN</name>
<dbReference type="HOGENOM" id="CLU_1594188_0_0_1"/>